<proteinExistence type="predicted"/>
<accession>A0AAE3D3S7</accession>
<reference evidence="1" key="1">
    <citation type="submission" date="2021-08" db="EMBL/GenBank/DDBJ databases">
        <title>Hoeflea bacterium WL0058 sp. nov., isolated from the sediment.</title>
        <authorList>
            <person name="Wang L."/>
            <person name="Zhang D."/>
        </authorList>
    </citation>
    <scope>NUCLEOTIDE SEQUENCE</scope>
    <source>
        <strain evidence="1">WL0058</strain>
    </source>
</reference>
<evidence type="ECO:0000313" key="1">
    <source>
        <dbReference type="EMBL" id="MBW8640161.1"/>
    </source>
</evidence>
<evidence type="ECO:0000313" key="2">
    <source>
        <dbReference type="Proteomes" id="UP001196509"/>
    </source>
</evidence>
<gene>
    <name evidence="1" type="ORF">K1W69_23400</name>
</gene>
<dbReference type="AlphaFoldDB" id="A0AAE3D3S7"/>
<organism evidence="1 2">
    <name type="scientific">Flavimaribacter sediminis</name>
    <dbReference type="NCBI Taxonomy" id="2865987"/>
    <lineage>
        <taxon>Bacteria</taxon>
        <taxon>Pseudomonadati</taxon>
        <taxon>Pseudomonadota</taxon>
        <taxon>Alphaproteobacteria</taxon>
        <taxon>Hyphomicrobiales</taxon>
        <taxon>Rhizobiaceae</taxon>
        <taxon>Flavimaribacter</taxon>
    </lineage>
</organism>
<name>A0AAE3D3S7_9HYPH</name>
<protein>
    <submittedName>
        <fullName evidence="1">Uncharacterized protein</fullName>
    </submittedName>
</protein>
<comment type="caution">
    <text evidence="1">The sequence shown here is derived from an EMBL/GenBank/DDBJ whole genome shotgun (WGS) entry which is preliminary data.</text>
</comment>
<sequence length="190" mass="20736">MFGMDRVRVQPGRHETSLVVGSQPHSIFGMPGKSLKCLSPTGRATNFEFWRFCDMETTAIALIALICTQNNLVCREDPQGISTYNTVQQCTAELNTLASQPLAPEYKIIGKCVPIQKETTGKEWALNWAGDSIGFVERASMQTADAGSSTAPDAETVKQEPLRTADLNIAGAEEQPKRISMTLNPETTVN</sequence>
<dbReference type="RefSeq" id="WP_220230878.1">
    <property type="nucleotide sequence ID" value="NZ_JAICBX010000005.1"/>
</dbReference>
<dbReference type="Proteomes" id="UP001196509">
    <property type="component" value="Unassembled WGS sequence"/>
</dbReference>
<dbReference type="EMBL" id="JAICBX010000005">
    <property type="protein sequence ID" value="MBW8640161.1"/>
    <property type="molecule type" value="Genomic_DNA"/>
</dbReference>
<keyword evidence="2" id="KW-1185">Reference proteome</keyword>